<keyword evidence="2" id="KW-1185">Reference proteome</keyword>
<gene>
    <name evidence="1" type="ORF">O1D97_09190</name>
</gene>
<dbReference type="CDD" id="cd06232">
    <property type="entry name" value="M14-like"/>
    <property type="match status" value="1"/>
</dbReference>
<dbReference type="EMBL" id="JAPUBN010000015">
    <property type="protein sequence ID" value="MCZ2721818.1"/>
    <property type="molecule type" value="Genomic_DNA"/>
</dbReference>
<evidence type="ECO:0000313" key="2">
    <source>
        <dbReference type="Proteomes" id="UP001149719"/>
    </source>
</evidence>
<proteinExistence type="predicted"/>
<comment type="caution">
    <text evidence="1">The sequence shown here is derived from an EMBL/GenBank/DDBJ whole genome shotgun (WGS) entry which is preliminary data.</text>
</comment>
<evidence type="ECO:0000313" key="1">
    <source>
        <dbReference type="EMBL" id="MCZ2721818.1"/>
    </source>
</evidence>
<accession>A0ABT4JVL0</accession>
<protein>
    <submittedName>
        <fullName evidence="1">M14 family metallopeptidase</fullName>
    </submittedName>
</protein>
<reference evidence="1" key="1">
    <citation type="submission" date="2022-12" db="EMBL/GenBank/DDBJ databases">
        <title>Marinomonas 15G1-11 sp. nov, isolated from marine algae.</title>
        <authorList>
            <person name="Butt M."/>
            <person name="Choi D.G."/>
            <person name="Kim J.M."/>
            <person name="Lee J.K."/>
            <person name="Baek J.H."/>
            <person name="Jeon C.O."/>
        </authorList>
    </citation>
    <scope>NUCLEOTIDE SEQUENCE</scope>
    <source>
        <strain evidence="1">15G1-11</strain>
    </source>
</reference>
<dbReference type="Gene3D" id="3.40.630.10">
    <property type="entry name" value="Zn peptidases"/>
    <property type="match status" value="1"/>
</dbReference>
<organism evidence="1 2">
    <name type="scientific">Marinomonas phaeophyticola</name>
    <dbReference type="NCBI Taxonomy" id="3004091"/>
    <lineage>
        <taxon>Bacteria</taxon>
        <taxon>Pseudomonadati</taxon>
        <taxon>Pseudomonadota</taxon>
        <taxon>Gammaproteobacteria</taxon>
        <taxon>Oceanospirillales</taxon>
        <taxon>Oceanospirillaceae</taxon>
        <taxon>Marinomonas</taxon>
    </lineage>
</organism>
<dbReference type="RefSeq" id="WP_269124925.1">
    <property type="nucleotide sequence ID" value="NZ_JAPUBN010000015.1"/>
</dbReference>
<name>A0ABT4JVL0_9GAMM</name>
<sequence>MSHIFSTTIEPTIQQLIEQFGKIDYQEHLIEAWVFGDKVHRQMAEATLLKRGVKAKLRSAYKPLLHFFIEDIDLVANQISRIEVHYPLHPEASEKRFLLETYPLSALLGNAQVYYIANTQATDFYNVILRSESGIQTQYKVFAPNKLHLDLIKQSHLSPTGWLKVTNPAGKVTQNERLLTDYEILFNQGMSAIAKHSWKETEPYFEELNIHVTLPWKDQPLPYKHEVLSLSEALHEDFYFSIQEWFKVKAGHNPNDRKGQPGQIVPEIHYVDEGSLSITIEDRCYQTQHSQGQQTLTFANSPLSMSQVQTELETISGVQFNTKTVTGRIINACYHQGADFPVMISGGQHANETTGVIGTLRAAQILQQKQNSHFTISPLENPDGYALHQRLISDNPHHMHHAARYTALGDDLEYRSTEPFYEKDIRYQARAISQADLHINLHGYPSHEWTRPLSGYVPRGFDMWTIPKGFFLILRHSKEEKWSQYAEDFIHLVTQELTKIPGVMAFNKEQIELYQLHAGEADFRIINGFPCLISHGKPEDIPIQLITEYPDETLYGKHFITGHNIQTATVLAAYEAHQALSARLTP</sequence>
<dbReference type="SUPFAM" id="SSF53187">
    <property type="entry name" value="Zn-dependent exopeptidases"/>
    <property type="match status" value="1"/>
</dbReference>
<dbReference type="Proteomes" id="UP001149719">
    <property type="component" value="Unassembled WGS sequence"/>
</dbReference>